<name>A0A498PUY7_9MYCO</name>
<evidence type="ECO:0000256" key="1">
    <source>
        <dbReference type="SAM" id="MobiDB-lite"/>
    </source>
</evidence>
<protein>
    <submittedName>
        <fullName evidence="2">Uncharacterized protein</fullName>
    </submittedName>
</protein>
<accession>A0A498PUY7</accession>
<reference evidence="2 3" key="1">
    <citation type="submission" date="2018-09" db="EMBL/GenBank/DDBJ databases">
        <authorList>
            <person name="Tagini F."/>
        </authorList>
    </citation>
    <scope>NUCLEOTIDE SEQUENCE [LARGE SCALE GENOMIC DNA]</scope>
    <source>
        <strain evidence="2 3">MK13</strain>
    </source>
</reference>
<evidence type="ECO:0000313" key="2">
    <source>
        <dbReference type="EMBL" id="VBA35991.1"/>
    </source>
</evidence>
<evidence type="ECO:0000313" key="3">
    <source>
        <dbReference type="Proteomes" id="UP000267289"/>
    </source>
</evidence>
<keyword evidence="3" id="KW-1185">Reference proteome</keyword>
<gene>
    <name evidence="2" type="ORF">LAUMK13_00951</name>
</gene>
<proteinExistence type="predicted"/>
<sequence length="57" mass="5833">MGLRSTRSKISAGMPSWAAAMLRSTLARPRTFSTGAATERGNDPRSGGSPAAGATPR</sequence>
<dbReference type="EMBL" id="UPHQ01000038">
    <property type="protein sequence ID" value="VBA35991.1"/>
    <property type="molecule type" value="Genomic_DNA"/>
</dbReference>
<feature type="region of interest" description="Disordered" evidence="1">
    <location>
        <begin position="28"/>
        <end position="57"/>
    </location>
</feature>
<dbReference type="AlphaFoldDB" id="A0A498PUY7"/>
<dbReference type="Proteomes" id="UP000267289">
    <property type="component" value="Unassembled WGS sequence"/>
</dbReference>
<organism evidence="2 3">
    <name type="scientific">Mycobacterium innocens</name>
    <dbReference type="NCBI Taxonomy" id="2341083"/>
    <lineage>
        <taxon>Bacteria</taxon>
        <taxon>Bacillati</taxon>
        <taxon>Actinomycetota</taxon>
        <taxon>Actinomycetes</taxon>
        <taxon>Mycobacteriales</taxon>
        <taxon>Mycobacteriaceae</taxon>
        <taxon>Mycobacterium</taxon>
    </lineage>
</organism>